<proteinExistence type="predicted"/>
<protein>
    <submittedName>
        <fullName evidence="2">Dynein heavy chain 11, axonemal-like</fullName>
    </submittedName>
</protein>
<evidence type="ECO:0000313" key="1">
    <source>
        <dbReference type="Proteomes" id="UP000248480"/>
    </source>
</evidence>
<dbReference type="RefSeq" id="XP_023588042.1">
    <property type="nucleotide sequence ID" value="XM_023732274.1"/>
</dbReference>
<dbReference type="GeneID" id="111820780"/>
<keyword evidence="1" id="KW-1185">Reference proteome</keyword>
<gene>
    <name evidence="2" type="primary">LOC111820780</name>
</gene>
<dbReference type="Proteomes" id="UP000248480">
    <property type="component" value="Unplaced"/>
</dbReference>
<name>A0A2Y9R0Z4_TRIMA</name>
<dbReference type="InParanoid" id="A0A2Y9R0Z4"/>
<sequence>MRGGLPTQCRRRSAPEEAACSWSPRACPMAAPVAAREARGFQEAPILRLTPGASLEAAGVMEFEEEEEDEEETRKARSFVQDARVRFLGGRLEQMLRLPEEKWSQYLESQGNRQDLGEFLESANSACLLFSTAASGRLAVSREVRGDGLGDSATPPAQQNAKSIRASFVSAERSLGHLQRNFA</sequence>
<dbReference type="AlphaFoldDB" id="A0A2Y9R0Z4"/>
<organism evidence="1 2">
    <name type="scientific">Trichechus manatus latirostris</name>
    <name type="common">Florida manatee</name>
    <dbReference type="NCBI Taxonomy" id="127582"/>
    <lineage>
        <taxon>Eukaryota</taxon>
        <taxon>Metazoa</taxon>
        <taxon>Chordata</taxon>
        <taxon>Craniata</taxon>
        <taxon>Vertebrata</taxon>
        <taxon>Euteleostomi</taxon>
        <taxon>Mammalia</taxon>
        <taxon>Eutheria</taxon>
        <taxon>Afrotheria</taxon>
        <taxon>Sirenia</taxon>
        <taxon>Trichechidae</taxon>
        <taxon>Trichechus</taxon>
    </lineage>
</organism>
<reference evidence="2" key="1">
    <citation type="submission" date="2025-08" db="UniProtKB">
        <authorList>
            <consortium name="RefSeq"/>
        </authorList>
    </citation>
    <scope>IDENTIFICATION</scope>
</reference>
<accession>A0A2Y9R0Z4</accession>
<evidence type="ECO:0000313" key="2">
    <source>
        <dbReference type="RefSeq" id="XP_023588042.1"/>
    </source>
</evidence>
<dbReference type="STRING" id="127582.A0A2Y9R0Z4"/>
<dbReference type="KEGG" id="tmu:111820780"/>